<evidence type="ECO:0000313" key="2">
    <source>
        <dbReference type="Proteomes" id="UP000239203"/>
    </source>
</evidence>
<evidence type="ECO:0000313" key="1">
    <source>
        <dbReference type="EMBL" id="PPK65279.1"/>
    </source>
</evidence>
<dbReference type="EMBL" id="PTIX01000015">
    <property type="protein sequence ID" value="PPK65279.1"/>
    <property type="molecule type" value="Genomic_DNA"/>
</dbReference>
<gene>
    <name evidence="1" type="ORF">CLV40_115126</name>
</gene>
<reference evidence="1 2" key="1">
    <citation type="submission" date="2018-02" db="EMBL/GenBank/DDBJ databases">
        <title>Genomic Encyclopedia of Archaeal and Bacterial Type Strains, Phase II (KMG-II): from individual species to whole genera.</title>
        <authorList>
            <person name="Goeker M."/>
        </authorList>
    </citation>
    <scope>NUCLEOTIDE SEQUENCE [LARGE SCALE GENOMIC DNA]</scope>
    <source>
        <strain evidence="1 2">YU 961-1</strain>
    </source>
</reference>
<proteinExistence type="predicted"/>
<accession>A0A2S6GJ83</accession>
<name>A0A2S6GJ83_9PSEU</name>
<dbReference type="Proteomes" id="UP000239203">
    <property type="component" value="Unassembled WGS sequence"/>
</dbReference>
<organism evidence="1 2">
    <name type="scientific">Actinokineospora auranticolor</name>
    <dbReference type="NCBI Taxonomy" id="155976"/>
    <lineage>
        <taxon>Bacteria</taxon>
        <taxon>Bacillati</taxon>
        <taxon>Actinomycetota</taxon>
        <taxon>Actinomycetes</taxon>
        <taxon>Pseudonocardiales</taxon>
        <taxon>Pseudonocardiaceae</taxon>
        <taxon>Actinokineospora</taxon>
    </lineage>
</organism>
<protein>
    <submittedName>
        <fullName evidence="1">Uncharacterized protein</fullName>
    </submittedName>
</protein>
<keyword evidence="2" id="KW-1185">Reference proteome</keyword>
<comment type="caution">
    <text evidence="1">The sequence shown here is derived from an EMBL/GenBank/DDBJ whole genome shotgun (WGS) entry which is preliminary data.</text>
</comment>
<dbReference type="AlphaFoldDB" id="A0A2S6GJ83"/>
<sequence>MQRQVTYVRYRPDPAGPDRVLDLARLGGDDFRLVTGLARQLRRGDRVLLCLPGDRTGDGELYVQDHVGGHRAVHFDHRTHEPGHPVSARGEHHRRQQDYWTRAADEAGLPTAREVRTPADTILDVAIAGPRGTGVELRRTDVTAAEATADATASYRSGWLPVWFADADHTPAWFHHVPSVGCNRVSWDDLPSRRSATATGLRTITAARCAYDDFGRCPESHRGPCGRYHPKPVPLRGLTIDDVAAMVPAGELEPLVEQHGYVYLVPPRSRRVFEELTGEPGAYAPDTVLTDTGPAPLHCTRCGQRLGLLRPGRNACQGCRPLPMTQDYPY</sequence>